<keyword evidence="4" id="KW-1185">Reference proteome</keyword>
<keyword evidence="1" id="KW-0732">Signal</keyword>
<dbReference type="Pfam" id="PF16036">
    <property type="entry name" value="Chalcone_3"/>
    <property type="match status" value="1"/>
</dbReference>
<dbReference type="EMBL" id="JACYTO010000002">
    <property type="protein sequence ID" value="MBD8504538.1"/>
    <property type="molecule type" value="Genomic_DNA"/>
</dbReference>
<evidence type="ECO:0000259" key="2">
    <source>
        <dbReference type="Pfam" id="PF16036"/>
    </source>
</evidence>
<proteinExistence type="predicted"/>
<protein>
    <submittedName>
        <fullName evidence="3">Chalcone isomerase family protein</fullName>
    </submittedName>
</protein>
<name>A0ABR9BDV8_9RHOO</name>
<feature type="signal peptide" evidence="1">
    <location>
        <begin position="1"/>
        <end position="21"/>
    </location>
</feature>
<dbReference type="RefSeq" id="WP_187719273.1">
    <property type="nucleotide sequence ID" value="NZ_JACTAH010000002.1"/>
</dbReference>
<keyword evidence="3" id="KW-0413">Isomerase</keyword>
<dbReference type="Proteomes" id="UP000603602">
    <property type="component" value="Unassembled WGS sequence"/>
</dbReference>
<sequence>MRRARSILLVCALLFVPAAGASQGLPAETLAYAPQMRPLGAGPMRWFGLRLYDAELWVSGEGYAPQRPHALALRYQRAIDAGRLVDTSIDEMRRLGAGDETRLARWREELARAFPSVQPDERIVGLHLPGRGAVFWHQGRLTAEIDDAELARHFFAIWLDERTREPALRARLLGEAAP</sequence>
<reference evidence="4" key="1">
    <citation type="submission" date="2023-07" db="EMBL/GenBank/DDBJ databases">
        <title>Thauera sp. CAU 1555 isolated from sand of Yaerae Beach.</title>
        <authorList>
            <person name="Kim W."/>
        </authorList>
    </citation>
    <scope>NUCLEOTIDE SEQUENCE [LARGE SCALE GENOMIC DNA]</scope>
    <source>
        <strain evidence="4">CAU 1555</strain>
    </source>
</reference>
<feature type="domain" description="Chalcone isomerase" evidence="2">
    <location>
        <begin position="70"/>
        <end position="174"/>
    </location>
</feature>
<dbReference type="InterPro" id="IPR016087">
    <property type="entry name" value="Chalcone_isomerase"/>
</dbReference>
<evidence type="ECO:0000313" key="4">
    <source>
        <dbReference type="Proteomes" id="UP000603602"/>
    </source>
</evidence>
<organism evidence="3 4">
    <name type="scientific">Thauera sedimentorum</name>
    <dbReference type="NCBI Taxonomy" id="2767595"/>
    <lineage>
        <taxon>Bacteria</taxon>
        <taxon>Pseudomonadati</taxon>
        <taxon>Pseudomonadota</taxon>
        <taxon>Betaproteobacteria</taxon>
        <taxon>Rhodocyclales</taxon>
        <taxon>Zoogloeaceae</taxon>
        <taxon>Thauera</taxon>
    </lineage>
</organism>
<comment type="caution">
    <text evidence="3">The sequence shown here is derived from an EMBL/GenBank/DDBJ whole genome shotgun (WGS) entry which is preliminary data.</text>
</comment>
<accession>A0ABR9BDV8</accession>
<feature type="chain" id="PRO_5046226336" evidence="1">
    <location>
        <begin position="22"/>
        <end position="178"/>
    </location>
</feature>
<evidence type="ECO:0000256" key="1">
    <source>
        <dbReference type="SAM" id="SignalP"/>
    </source>
</evidence>
<dbReference type="GO" id="GO:0016853">
    <property type="term" value="F:isomerase activity"/>
    <property type="evidence" value="ECO:0007669"/>
    <property type="project" value="UniProtKB-KW"/>
</dbReference>
<gene>
    <name evidence="3" type="ORF">IFO67_16735</name>
</gene>
<evidence type="ECO:0000313" key="3">
    <source>
        <dbReference type="EMBL" id="MBD8504538.1"/>
    </source>
</evidence>